<dbReference type="EMBL" id="UYRT01106014">
    <property type="protein sequence ID" value="VDN44436.1"/>
    <property type="molecule type" value="Genomic_DNA"/>
</dbReference>
<protein>
    <recommendedName>
        <fullName evidence="2">Thioredoxin domain-containing protein 17</fullName>
    </recommendedName>
</protein>
<dbReference type="GO" id="GO:0005829">
    <property type="term" value="C:cytosol"/>
    <property type="evidence" value="ECO:0007669"/>
    <property type="project" value="TreeGrafter"/>
</dbReference>
<reference evidence="6" key="1">
    <citation type="submission" date="2016-06" db="UniProtKB">
        <authorList>
            <consortium name="WormBaseParasite"/>
        </authorList>
    </citation>
    <scope>IDENTIFICATION</scope>
</reference>
<evidence type="ECO:0000259" key="3">
    <source>
        <dbReference type="Pfam" id="PF06110"/>
    </source>
</evidence>
<gene>
    <name evidence="4" type="ORF">GPUH_LOCUS25625</name>
</gene>
<dbReference type="InterPro" id="IPR010357">
    <property type="entry name" value="TXNDC17_dom"/>
</dbReference>
<evidence type="ECO:0000313" key="5">
    <source>
        <dbReference type="Proteomes" id="UP000271098"/>
    </source>
</evidence>
<keyword evidence="5" id="KW-1185">Reference proteome</keyword>
<dbReference type="InterPro" id="IPR045108">
    <property type="entry name" value="TXNDC17-like"/>
</dbReference>
<dbReference type="Gene3D" id="3.40.30.10">
    <property type="entry name" value="Glutaredoxin"/>
    <property type="match status" value="1"/>
</dbReference>
<name>A0A183EXD4_9BILA</name>
<comment type="similarity">
    <text evidence="1">Belongs to the thioredoxin family.</text>
</comment>
<evidence type="ECO:0000313" key="6">
    <source>
        <dbReference type="WBParaSite" id="GPUH_0002565501-mRNA-1"/>
    </source>
</evidence>
<dbReference type="PANTHER" id="PTHR12452">
    <property type="entry name" value="42-9-9 PROTEIN-RELATED"/>
    <property type="match status" value="1"/>
</dbReference>
<evidence type="ECO:0000256" key="2">
    <source>
        <dbReference type="ARBA" id="ARBA00016949"/>
    </source>
</evidence>
<organism evidence="6">
    <name type="scientific">Gongylonema pulchrum</name>
    <dbReference type="NCBI Taxonomy" id="637853"/>
    <lineage>
        <taxon>Eukaryota</taxon>
        <taxon>Metazoa</taxon>
        <taxon>Ecdysozoa</taxon>
        <taxon>Nematoda</taxon>
        <taxon>Chromadorea</taxon>
        <taxon>Rhabditida</taxon>
        <taxon>Spirurina</taxon>
        <taxon>Spiruromorpha</taxon>
        <taxon>Spiruroidea</taxon>
        <taxon>Gongylonematidae</taxon>
        <taxon>Gongylonema</taxon>
    </lineage>
</organism>
<dbReference type="WBParaSite" id="GPUH_0002565501-mRNA-1">
    <property type="protein sequence ID" value="GPUH_0002565501-mRNA-1"/>
    <property type="gene ID" value="GPUH_0002565501"/>
</dbReference>
<dbReference type="AlphaFoldDB" id="A0A183EXD4"/>
<evidence type="ECO:0000313" key="4">
    <source>
        <dbReference type="EMBL" id="VDN44436.1"/>
    </source>
</evidence>
<dbReference type="Proteomes" id="UP000271098">
    <property type="component" value="Unassembled WGS sequence"/>
</dbReference>
<proteinExistence type="inferred from homology"/>
<reference evidence="4 5" key="2">
    <citation type="submission" date="2018-11" db="EMBL/GenBank/DDBJ databases">
        <authorList>
            <consortium name="Pathogen Informatics"/>
        </authorList>
    </citation>
    <scope>NUCLEOTIDE SEQUENCE [LARGE SCALE GENOMIC DNA]</scope>
</reference>
<dbReference type="Pfam" id="PF06110">
    <property type="entry name" value="TXD17-like_Trx"/>
    <property type="match status" value="1"/>
</dbReference>
<evidence type="ECO:0000256" key="1">
    <source>
        <dbReference type="ARBA" id="ARBA00008987"/>
    </source>
</evidence>
<accession>A0A183EXD4</accession>
<dbReference type="SUPFAM" id="SSF52833">
    <property type="entry name" value="Thioredoxin-like"/>
    <property type="match status" value="1"/>
</dbReference>
<dbReference type="PANTHER" id="PTHR12452:SF0">
    <property type="entry name" value="THIOREDOXIN DOMAIN-CONTAINING PROTEIN 17"/>
    <property type="match status" value="1"/>
</dbReference>
<dbReference type="InterPro" id="IPR036249">
    <property type="entry name" value="Thioredoxin-like_sf"/>
</dbReference>
<dbReference type="OrthoDB" id="78947at2759"/>
<sequence length="78" mass="8432">MVLGKKKVDGFNELNATLKEVKGRTVILFTGSKDGEKSWCPDCVVAEPVIEKVVAEIASSGDGLELTFIECTVGMRNE</sequence>
<feature type="domain" description="Thioredoxin" evidence="3">
    <location>
        <begin position="8"/>
        <end position="77"/>
    </location>
</feature>
<dbReference type="GO" id="GO:0047134">
    <property type="term" value="F:protein-disulfide reductase [NAD(P)H] activity"/>
    <property type="evidence" value="ECO:0007669"/>
    <property type="project" value="InterPro"/>
</dbReference>